<dbReference type="GO" id="GO:0000976">
    <property type="term" value="F:transcription cis-regulatory region binding"/>
    <property type="evidence" value="ECO:0007669"/>
    <property type="project" value="TreeGrafter"/>
</dbReference>
<dbReference type="GO" id="GO:0006805">
    <property type="term" value="P:xenobiotic metabolic process"/>
    <property type="evidence" value="ECO:0007669"/>
    <property type="project" value="InterPro"/>
</dbReference>
<dbReference type="PANTHER" id="PTHR10649">
    <property type="entry name" value="ARYL HYDROCARBON RECEPTOR"/>
    <property type="match status" value="1"/>
</dbReference>
<dbReference type="AlphaFoldDB" id="A0A6I9P828"/>
<comment type="subcellular location">
    <subcellularLocation>
        <location evidence="1">Nucleus</location>
    </subcellularLocation>
</comment>
<dbReference type="RefSeq" id="XP_010782351.1">
    <property type="nucleotide sequence ID" value="XM_010784049.1"/>
</dbReference>
<dbReference type="NCBIfam" id="TIGR00229">
    <property type="entry name" value="sensory_box"/>
    <property type="match status" value="1"/>
</dbReference>
<dbReference type="GeneID" id="104956553"/>
<dbReference type="InterPro" id="IPR013767">
    <property type="entry name" value="PAS_fold"/>
</dbReference>
<dbReference type="Pfam" id="PF00989">
    <property type="entry name" value="PAS"/>
    <property type="match status" value="1"/>
</dbReference>
<dbReference type="Gene3D" id="3.30.450.20">
    <property type="entry name" value="PAS domain"/>
    <property type="match status" value="1"/>
</dbReference>
<gene>
    <name evidence="8" type="primary">LOC104956553</name>
</gene>
<evidence type="ECO:0000256" key="5">
    <source>
        <dbReference type="ARBA" id="ARBA00023242"/>
    </source>
</evidence>
<dbReference type="InterPro" id="IPR039091">
    <property type="entry name" value="AHR/AHRR"/>
</dbReference>
<keyword evidence="4" id="KW-0804">Transcription</keyword>
<dbReference type="FunFam" id="3.30.450.20:FF:000035">
    <property type="entry name" value="Aryl hydrocarbon receptor"/>
    <property type="match status" value="1"/>
</dbReference>
<keyword evidence="7" id="KW-1185">Reference proteome</keyword>
<dbReference type="GO" id="GO:0005634">
    <property type="term" value="C:nucleus"/>
    <property type="evidence" value="ECO:0007669"/>
    <property type="project" value="UniProtKB-SubCell"/>
</dbReference>
<evidence type="ECO:0000313" key="8">
    <source>
        <dbReference type="RefSeq" id="XP_010782351.1"/>
    </source>
</evidence>
<proteinExistence type="predicted"/>
<reference evidence="8" key="1">
    <citation type="submission" date="2025-08" db="UniProtKB">
        <authorList>
            <consortium name="RefSeq"/>
        </authorList>
    </citation>
    <scope>IDENTIFICATION</scope>
    <source>
        <tissue evidence="8">Muscle</tissue>
    </source>
</reference>
<dbReference type="KEGG" id="ncc:104956553"/>
<dbReference type="PROSITE" id="PS50112">
    <property type="entry name" value="PAS"/>
    <property type="match status" value="1"/>
</dbReference>
<dbReference type="InterPro" id="IPR035965">
    <property type="entry name" value="PAS-like_dom_sf"/>
</dbReference>
<evidence type="ECO:0000259" key="6">
    <source>
        <dbReference type="PROSITE" id="PS50112"/>
    </source>
</evidence>
<evidence type="ECO:0000313" key="7">
    <source>
        <dbReference type="Proteomes" id="UP000504611"/>
    </source>
</evidence>
<dbReference type="SUPFAM" id="SSF55785">
    <property type="entry name" value="PYP-like sensor domain (PAS domain)"/>
    <property type="match status" value="1"/>
</dbReference>
<evidence type="ECO:0000256" key="3">
    <source>
        <dbReference type="ARBA" id="ARBA00023125"/>
    </source>
</evidence>
<dbReference type="GO" id="GO:0034751">
    <property type="term" value="C:aryl hydrocarbon receptor complex"/>
    <property type="evidence" value="ECO:0007669"/>
    <property type="project" value="TreeGrafter"/>
</dbReference>
<keyword evidence="5" id="KW-0539">Nucleus</keyword>
<organism evidence="7 8">
    <name type="scientific">Notothenia coriiceps</name>
    <name type="common">black rockcod</name>
    <dbReference type="NCBI Taxonomy" id="8208"/>
    <lineage>
        <taxon>Eukaryota</taxon>
        <taxon>Metazoa</taxon>
        <taxon>Chordata</taxon>
        <taxon>Craniata</taxon>
        <taxon>Vertebrata</taxon>
        <taxon>Euteleostomi</taxon>
        <taxon>Actinopterygii</taxon>
        <taxon>Neopterygii</taxon>
        <taxon>Teleostei</taxon>
        <taxon>Neoteleostei</taxon>
        <taxon>Acanthomorphata</taxon>
        <taxon>Eupercaria</taxon>
        <taxon>Perciformes</taxon>
        <taxon>Notothenioidei</taxon>
        <taxon>Nototheniidae</taxon>
        <taxon>Notothenia</taxon>
    </lineage>
</organism>
<dbReference type="Proteomes" id="UP000504611">
    <property type="component" value="Unplaced"/>
</dbReference>
<evidence type="ECO:0000256" key="2">
    <source>
        <dbReference type="ARBA" id="ARBA00023015"/>
    </source>
</evidence>
<name>A0A6I9P828_9TELE</name>
<keyword evidence="2" id="KW-0805">Transcription regulation</keyword>
<sequence>MRCSTLFTCELVALCGSNPGLSTEEDVLTGYLINLTVFYFVQALNGFVIVVTSDGSVFYVSSTIKDYLGFHESDVVHQSVFELIHTDDRSLFRQQLHFALNPATAAAGGDVMKTSGSTVMYNPDQLPPENSSFLERSFVCRFRCLLDNSSGFLVSTTNAKSKLNCPKNVM</sequence>
<keyword evidence="3" id="KW-0238">DNA-binding</keyword>
<dbReference type="InterPro" id="IPR000014">
    <property type="entry name" value="PAS"/>
</dbReference>
<protein>
    <submittedName>
        <fullName evidence="8">Aryl hydrocarbon receptor-like</fullName>
    </submittedName>
</protein>
<dbReference type="GO" id="GO:0004879">
    <property type="term" value="F:nuclear receptor activity"/>
    <property type="evidence" value="ECO:0007669"/>
    <property type="project" value="TreeGrafter"/>
</dbReference>
<feature type="domain" description="PAS" evidence="6">
    <location>
        <begin position="41"/>
        <end position="103"/>
    </location>
</feature>
<dbReference type="OrthoDB" id="6099906at2759"/>
<dbReference type="PANTHER" id="PTHR10649:SF17">
    <property type="entry name" value="ARYL HYDROCARBON RECEPTOR 2"/>
    <property type="match status" value="1"/>
</dbReference>
<dbReference type="CDD" id="cd00130">
    <property type="entry name" value="PAS"/>
    <property type="match status" value="1"/>
</dbReference>
<accession>A0A6I9P828</accession>
<dbReference type="SMART" id="SM00091">
    <property type="entry name" value="PAS"/>
    <property type="match status" value="1"/>
</dbReference>
<evidence type="ECO:0000256" key="4">
    <source>
        <dbReference type="ARBA" id="ARBA00023163"/>
    </source>
</evidence>
<evidence type="ECO:0000256" key="1">
    <source>
        <dbReference type="ARBA" id="ARBA00004123"/>
    </source>
</evidence>